<dbReference type="InterPro" id="IPR045341">
    <property type="entry name" value="DUF6532"/>
</dbReference>
<feature type="region of interest" description="Disordered" evidence="1">
    <location>
        <begin position="254"/>
        <end position="282"/>
    </location>
</feature>
<organism evidence="3 4">
    <name type="scientific">Suillus fuscotomentosus</name>
    <dbReference type="NCBI Taxonomy" id="1912939"/>
    <lineage>
        <taxon>Eukaryota</taxon>
        <taxon>Fungi</taxon>
        <taxon>Dikarya</taxon>
        <taxon>Basidiomycota</taxon>
        <taxon>Agaricomycotina</taxon>
        <taxon>Agaricomycetes</taxon>
        <taxon>Agaricomycetidae</taxon>
        <taxon>Boletales</taxon>
        <taxon>Suillineae</taxon>
        <taxon>Suillaceae</taxon>
        <taxon>Suillus</taxon>
    </lineage>
</organism>
<dbReference type="GeneID" id="64671261"/>
<proteinExistence type="predicted"/>
<dbReference type="RefSeq" id="XP_041226417.1">
    <property type="nucleotide sequence ID" value="XM_041376963.1"/>
</dbReference>
<evidence type="ECO:0000313" key="3">
    <source>
        <dbReference type="EMBL" id="KAG1900841.1"/>
    </source>
</evidence>
<feature type="compositionally biased region" description="Basic and acidic residues" evidence="1">
    <location>
        <begin position="418"/>
        <end position="428"/>
    </location>
</feature>
<feature type="compositionally biased region" description="Basic and acidic residues" evidence="1">
    <location>
        <begin position="260"/>
        <end position="270"/>
    </location>
</feature>
<feature type="region of interest" description="Disordered" evidence="1">
    <location>
        <begin position="549"/>
        <end position="591"/>
    </location>
</feature>
<feature type="region of interest" description="Disordered" evidence="1">
    <location>
        <begin position="329"/>
        <end position="373"/>
    </location>
</feature>
<feature type="compositionally biased region" description="Basic and acidic residues" evidence="1">
    <location>
        <begin position="346"/>
        <end position="356"/>
    </location>
</feature>
<feature type="region of interest" description="Disordered" evidence="1">
    <location>
        <begin position="196"/>
        <end position="233"/>
    </location>
</feature>
<dbReference type="AlphaFoldDB" id="A0AAD4E7Q0"/>
<feature type="domain" description="DUF6532" evidence="2">
    <location>
        <begin position="604"/>
        <end position="801"/>
    </location>
</feature>
<keyword evidence="4" id="KW-1185">Reference proteome</keyword>
<feature type="compositionally biased region" description="Polar residues" evidence="1">
    <location>
        <begin position="329"/>
        <end position="340"/>
    </location>
</feature>
<reference evidence="3" key="1">
    <citation type="journal article" date="2020" name="New Phytol.">
        <title>Comparative genomics reveals dynamic genome evolution in host specialist ectomycorrhizal fungi.</title>
        <authorList>
            <person name="Lofgren L.A."/>
            <person name="Nguyen N.H."/>
            <person name="Vilgalys R."/>
            <person name="Ruytinx J."/>
            <person name="Liao H.L."/>
            <person name="Branco S."/>
            <person name="Kuo A."/>
            <person name="LaButti K."/>
            <person name="Lipzen A."/>
            <person name="Andreopoulos W."/>
            <person name="Pangilinan J."/>
            <person name="Riley R."/>
            <person name="Hundley H."/>
            <person name="Na H."/>
            <person name="Barry K."/>
            <person name="Grigoriev I.V."/>
            <person name="Stajich J.E."/>
            <person name="Kennedy P.G."/>
        </authorList>
    </citation>
    <scope>NUCLEOTIDE SEQUENCE</scope>
    <source>
        <strain evidence="3">FC203</strain>
    </source>
</reference>
<feature type="region of interest" description="Disordered" evidence="1">
    <location>
        <begin position="392"/>
        <end position="446"/>
    </location>
</feature>
<dbReference type="EMBL" id="JABBWK010000025">
    <property type="protein sequence ID" value="KAG1900841.1"/>
    <property type="molecule type" value="Genomic_DNA"/>
</dbReference>
<feature type="compositionally biased region" description="Low complexity" evidence="1">
    <location>
        <begin position="570"/>
        <end position="590"/>
    </location>
</feature>
<dbReference type="Pfam" id="PF20149">
    <property type="entry name" value="DUF6532"/>
    <property type="match status" value="1"/>
</dbReference>
<sequence length="836" mass="95411">MAQFAMRSLRGQMARELNPKAALMASHLIHSAKDIFTRGLTDLPDDMLREGAMAQYATCELAKHEVATATWAVEENSRWRHFLECSLEHLKTQHHYSQADLEMWQQVCTARGLKDLHEDIAFHEYTATQNTLTLAFLQEQAHQLKEYVEERGIDEEVLDGSDYVPSECGSPTVYVFFVLFDHVLITIHLRRHAIETTTKKPQNTRELRKPAKGSNENPCLNPDDSQVGRATEQTEHWEHDTLLIMQDEELLYSDNTSDSESEHRQPQDVHHHQHPHYQHPPLLPQHEQMRHVSSQQHMSPAQPHFQYHEPQTLQAPFHLRPDPVPQLQLQQNSRTHQQYPGQGRAFKCEEPPDRISHTPFQQHPAPDPQFQYQQYPGQGRAFECEEPQDRISHTPFQQHPAPDPQFQHQQYPGQGGAFEREEPQDRISHTPFQQHPAPDPQFQHLQYPGQGRAFEREEPSDWISHTAFQQHSDTAPQHRHQHQQHPEQGRLFVDINTPLPPTVRGLRKVTVFGPHRQGEHYQWPVAKYGGGPYNQAGSSKDVAPKCPMAKDLPSLPLPPQNTSVAGSTAPHSSPTHSSDTVPVPHQQQHPIPVPADHVEEIHARARSKMRCAVLTLNGMPSNNENTKMAHDAISQAITSHAGIPPGKYYLPEQEKFVASLTKITNTIRTTFKQVACVIMQHKYHLKLDVRDPSSEITHKLQTVPALLSHLQCLFKMEQMTIDGTLQSVAVLEHEALVLIVMEVLWTNGFYKDIDFKDPQALNGVIALGGAALCSAIKEYETRVLKCIDFSTAKLGDSYRSIRRYISSKIYSRPELAAHFKTLKTRMRERGEERLGL</sequence>
<evidence type="ECO:0000259" key="2">
    <source>
        <dbReference type="Pfam" id="PF20149"/>
    </source>
</evidence>
<evidence type="ECO:0000313" key="4">
    <source>
        <dbReference type="Proteomes" id="UP001195769"/>
    </source>
</evidence>
<dbReference type="Proteomes" id="UP001195769">
    <property type="component" value="Unassembled WGS sequence"/>
</dbReference>
<accession>A0AAD4E7Q0</accession>
<name>A0AAD4E7Q0_9AGAM</name>
<protein>
    <recommendedName>
        <fullName evidence="2">DUF6532 domain-containing protein</fullName>
    </recommendedName>
</protein>
<gene>
    <name evidence="3" type="ORF">F5891DRAFT_980050</name>
</gene>
<feature type="compositionally biased region" description="Basic and acidic residues" evidence="1">
    <location>
        <begin position="196"/>
        <end position="209"/>
    </location>
</feature>
<comment type="caution">
    <text evidence="3">The sequence shown here is derived from an EMBL/GenBank/DDBJ whole genome shotgun (WGS) entry which is preliminary data.</text>
</comment>
<evidence type="ECO:0000256" key="1">
    <source>
        <dbReference type="SAM" id="MobiDB-lite"/>
    </source>
</evidence>